<dbReference type="AlphaFoldDB" id="A0A2J6QP30"/>
<feature type="region of interest" description="Disordered" evidence="1">
    <location>
        <begin position="1"/>
        <end position="76"/>
    </location>
</feature>
<dbReference type="EMBL" id="KZ613465">
    <property type="protein sequence ID" value="PMD28017.1"/>
    <property type="molecule type" value="Genomic_DNA"/>
</dbReference>
<reference evidence="2 3" key="1">
    <citation type="submission" date="2016-05" db="EMBL/GenBank/DDBJ databases">
        <title>A degradative enzymes factory behind the ericoid mycorrhizal symbiosis.</title>
        <authorList>
            <consortium name="DOE Joint Genome Institute"/>
            <person name="Martino E."/>
            <person name="Morin E."/>
            <person name="Grelet G."/>
            <person name="Kuo A."/>
            <person name="Kohler A."/>
            <person name="Daghino S."/>
            <person name="Barry K."/>
            <person name="Choi C."/>
            <person name="Cichocki N."/>
            <person name="Clum A."/>
            <person name="Copeland A."/>
            <person name="Hainaut M."/>
            <person name="Haridas S."/>
            <person name="Labutti K."/>
            <person name="Lindquist E."/>
            <person name="Lipzen A."/>
            <person name="Khouja H.-R."/>
            <person name="Murat C."/>
            <person name="Ohm R."/>
            <person name="Olson A."/>
            <person name="Spatafora J."/>
            <person name="Veneault-Fourrey C."/>
            <person name="Henrissat B."/>
            <person name="Grigoriev I."/>
            <person name="Martin F."/>
            <person name="Perotto S."/>
        </authorList>
    </citation>
    <scope>NUCLEOTIDE SEQUENCE [LARGE SCALE GENOMIC DNA]</scope>
    <source>
        <strain evidence="2 3">UAMH 7357</strain>
    </source>
</reference>
<feature type="compositionally biased region" description="Polar residues" evidence="1">
    <location>
        <begin position="131"/>
        <end position="140"/>
    </location>
</feature>
<feature type="compositionally biased region" description="Basic residues" evidence="1">
    <location>
        <begin position="178"/>
        <end position="203"/>
    </location>
</feature>
<dbReference type="Proteomes" id="UP000235672">
    <property type="component" value="Unassembled WGS sequence"/>
</dbReference>
<evidence type="ECO:0000256" key="1">
    <source>
        <dbReference type="SAM" id="MobiDB-lite"/>
    </source>
</evidence>
<gene>
    <name evidence="2" type="ORF">NA56DRAFT_697043</name>
</gene>
<feature type="compositionally biased region" description="Basic and acidic residues" evidence="1">
    <location>
        <begin position="84"/>
        <end position="97"/>
    </location>
</feature>
<protein>
    <submittedName>
        <fullName evidence="2">Uncharacterized protein</fullName>
    </submittedName>
</protein>
<proteinExistence type="predicted"/>
<keyword evidence="3" id="KW-1185">Reference proteome</keyword>
<organism evidence="2 3">
    <name type="scientific">Hyaloscypha hepaticicola</name>
    <dbReference type="NCBI Taxonomy" id="2082293"/>
    <lineage>
        <taxon>Eukaryota</taxon>
        <taxon>Fungi</taxon>
        <taxon>Dikarya</taxon>
        <taxon>Ascomycota</taxon>
        <taxon>Pezizomycotina</taxon>
        <taxon>Leotiomycetes</taxon>
        <taxon>Helotiales</taxon>
        <taxon>Hyaloscyphaceae</taxon>
        <taxon>Hyaloscypha</taxon>
    </lineage>
</organism>
<evidence type="ECO:0000313" key="2">
    <source>
        <dbReference type="EMBL" id="PMD28017.1"/>
    </source>
</evidence>
<feature type="compositionally biased region" description="Basic residues" evidence="1">
    <location>
        <begin position="36"/>
        <end position="55"/>
    </location>
</feature>
<feature type="compositionally biased region" description="Basic and acidic residues" evidence="1">
    <location>
        <begin position="148"/>
        <end position="177"/>
    </location>
</feature>
<sequence length="203" mass="22747">MAPENNLSHQLSCANLLPAEPSEKQYPRSWNDQISNKRRGVPRDKNKGRRGKGKKKEKEVATAPGGIRKEYKGPFQKLPLLQSMERDHQGGEERGEVGGRGSLCADGGDGLATLEIKALATLVSATTITMAPSKQPQNLISRPAWPTFRREAGPPEGDEKGQERQRQGRERGWDSRMRRGVRRPRRCRKRRSTWSRSGGRARG</sequence>
<feature type="region of interest" description="Disordered" evidence="1">
    <location>
        <begin position="83"/>
        <end position="102"/>
    </location>
</feature>
<feature type="compositionally biased region" description="Polar residues" evidence="1">
    <location>
        <begin position="1"/>
        <end position="13"/>
    </location>
</feature>
<name>A0A2J6QP30_9HELO</name>
<feature type="region of interest" description="Disordered" evidence="1">
    <location>
        <begin position="131"/>
        <end position="203"/>
    </location>
</feature>
<accession>A0A2J6QP30</accession>
<evidence type="ECO:0000313" key="3">
    <source>
        <dbReference type="Proteomes" id="UP000235672"/>
    </source>
</evidence>